<dbReference type="SUPFAM" id="SSF55729">
    <property type="entry name" value="Acyl-CoA N-acyltransferases (Nat)"/>
    <property type="match status" value="1"/>
</dbReference>
<reference evidence="2" key="1">
    <citation type="submission" date="2020-09" db="EMBL/GenBank/DDBJ databases">
        <title>Whole genome shotgun sequence of Streptomyces xanthophaeus NBRC 12829.</title>
        <authorList>
            <person name="Komaki H."/>
            <person name="Tamura T."/>
        </authorList>
    </citation>
    <scope>NUCLEOTIDE SEQUENCE</scope>
    <source>
        <strain evidence="2">NBRC 12829</strain>
    </source>
</reference>
<dbReference type="Proteomes" id="UP000600026">
    <property type="component" value="Unassembled WGS sequence"/>
</dbReference>
<dbReference type="Gene3D" id="3.40.630.30">
    <property type="match status" value="1"/>
</dbReference>
<keyword evidence="3" id="KW-1185">Reference proteome</keyword>
<comment type="caution">
    <text evidence="2">The sequence shown here is derived from an EMBL/GenBank/DDBJ whole genome shotgun (WGS) entry which is preliminary data.</text>
</comment>
<dbReference type="EMBL" id="BNEE01000006">
    <property type="protein sequence ID" value="GHI87631.1"/>
    <property type="molecule type" value="Genomic_DNA"/>
</dbReference>
<dbReference type="RefSeq" id="WP_031144319.1">
    <property type="nucleotide sequence ID" value="NZ_BNEE01000006.1"/>
</dbReference>
<gene>
    <name evidence="2" type="ORF">Sxan_49950</name>
</gene>
<sequence length="385" mass="41621">MGATRHFTDPLGGLADAEWDGLAHGRFYSSAFWLRLVALEPGMVSGAVQVPLPGGGRAAVPLAATDGTSNPHLRWYEQLTERGLPSPPPGGVLIGQRRGYLAHLLATPGADRAQAAAALLAAVRELPDPLGPDGAPTGPSRVAMYLTTADALALREAGAPTMPVALTADAWVEIPPGGWEEWLESLGSQHRRQRVKREVRRFEEAGYRVEHRILRDAYQDVGRLAARTEQRYGIDGSAEAYVEAFRKHAELAGDRAEVLLCSIGDEPAVGCCLYVRDGDTVYLRAVGFDYERLRGAAEYFNLAYYIPARMPGVRWLHAGIATPDGKAMRGAQLRPLWLVDLTPGSPLEGRDEEVRAHNAAFRDGLAATSPAVARAVGTEEWKAFS</sequence>
<evidence type="ECO:0000313" key="2">
    <source>
        <dbReference type="EMBL" id="GHI87631.1"/>
    </source>
</evidence>
<accession>A0A919GZN3</accession>
<evidence type="ECO:0000259" key="1">
    <source>
        <dbReference type="Pfam" id="PF13480"/>
    </source>
</evidence>
<feature type="domain" description="BioF2-like acetyltransferase" evidence="1">
    <location>
        <begin position="190"/>
        <end position="291"/>
    </location>
</feature>
<evidence type="ECO:0000313" key="3">
    <source>
        <dbReference type="Proteomes" id="UP000600026"/>
    </source>
</evidence>
<name>A0A919GZN3_9ACTN</name>
<proteinExistence type="predicted"/>
<protein>
    <recommendedName>
        <fullName evidence="1">BioF2-like acetyltransferase domain-containing protein</fullName>
    </recommendedName>
</protein>
<dbReference type="InterPro" id="IPR016181">
    <property type="entry name" value="Acyl_CoA_acyltransferase"/>
</dbReference>
<dbReference type="OrthoDB" id="8181984at2"/>
<dbReference type="InterPro" id="IPR038740">
    <property type="entry name" value="BioF2-like_GNAT_dom"/>
</dbReference>
<dbReference type="Pfam" id="PF13480">
    <property type="entry name" value="Acetyltransf_6"/>
    <property type="match status" value="1"/>
</dbReference>
<dbReference type="AlphaFoldDB" id="A0A919GZN3"/>
<organism evidence="2 3">
    <name type="scientific">Streptomyces xanthophaeus</name>
    <dbReference type="NCBI Taxonomy" id="67385"/>
    <lineage>
        <taxon>Bacteria</taxon>
        <taxon>Bacillati</taxon>
        <taxon>Actinomycetota</taxon>
        <taxon>Actinomycetes</taxon>
        <taxon>Kitasatosporales</taxon>
        <taxon>Streptomycetaceae</taxon>
        <taxon>Streptomyces</taxon>
    </lineage>
</organism>